<reference evidence="2 3" key="1">
    <citation type="submission" date="2019-11" db="EMBL/GenBank/DDBJ databases">
        <authorList>
            <person name="Jiang L.-Q."/>
        </authorList>
    </citation>
    <scope>NUCLEOTIDE SEQUENCE [LARGE SCALE GENOMIC DNA]</scope>
    <source>
        <strain evidence="2 3">YIM 132087</strain>
    </source>
</reference>
<comment type="caution">
    <text evidence="2">The sequence shown here is derived from an EMBL/GenBank/DDBJ whole genome shotgun (WGS) entry which is preliminary data.</text>
</comment>
<accession>A0A7K1FJI1</accession>
<organism evidence="2 3">
    <name type="scientific">Nakamurella alba</name>
    <dbReference type="NCBI Taxonomy" id="2665158"/>
    <lineage>
        <taxon>Bacteria</taxon>
        <taxon>Bacillati</taxon>
        <taxon>Actinomycetota</taxon>
        <taxon>Actinomycetes</taxon>
        <taxon>Nakamurellales</taxon>
        <taxon>Nakamurellaceae</taxon>
        <taxon>Nakamurella</taxon>
    </lineage>
</organism>
<keyword evidence="3" id="KW-1185">Reference proteome</keyword>
<evidence type="ECO:0000259" key="1">
    <source>
        <dbReference type="Pfam" id="PF13452"/>
    </source>
</evidence>
<dbReference type="Pfam" id="PF13452">
    <property type="entry name" value="FAS1_DH_region"/>
    <property type="match status" value="1"/>
</dbReference>
<dbReference type="Proteomes" id="UP000460221">
    <property type="component" value="Unassembled WGS sequence"/>
</dbReference>
<gene>
    <name evidence="2" type="ORF">GIS00_05575</name>
</gene>
<evidence type="ECO:0000313" key="2">
    <source>
        <dbReference type="EMBL" id="MTD13413.1"/>
    </source>
</evidence>
<dbReference type="RefSeq" id="WP_154767276.1">
    <property type="nucleotide sequence ID" value="NZ_WLYK01000001.1"/>
</dbReference>
<proteinExistence type="predicted"/>
<protein>
    <recommendedName>
        <fullName evidence="1">FAS1-like dehydratase domain-containing protein</fullName>
    </recommendedName>
</protein>
<name>A0A7K1FJI1_9ACTN</name>
<dbReference type="SUPFAM" id="SSF54637">
    <property type="entry name" value="Thioesterase/thiol ester dehydrase-isomerase"/>
    <property type="match status" value="1"/>
</dbReference>
<feature type="domain" description="FAS1-like dehydratase" evidence="1">
    <location>
        <begin position="52"/>
        <end position="139"/>
    </location>
</feature>
<dbReference type="InterPro" id="IPR039569">
    <property type="entry name" value="FAS1-like_DH_region"/>
</dbReference>
<dbReference type="InterPro" id="IPR029069">
    <property type="entry name" value="HotDog_dom_sf"/>
</dbReference>
<evidence type="ECO:0000313" key="3">
    <source>
        <dbReference type="Proteomes" id="UP000460221"/>
    </source>
</evidence>
<dbReference type="AlphaFoldDB" id="A0A7K1FJI1"/>
<dbReference type="EMBL" id="WLYK01000001">
    <property type="protein sequence ID" value="MTD13413.1"/>
    <property type="molecule type" value="Genomic_DNA"/>
</dbReference>
<dbReference type="Gene3D" id="3.10.129.10">
    <property type="entry name" value="Hotdog Thioesterase"/>
    <property type="match status" value="1"/>
</dbReference>
<sequence>MIGIDELRAELLATELPDGEFRIEGYESWLFTDCTAATPDVRSALAPGTAHPMLMFVAGMRGVGYTVEGLFALAHCAMEDGPMIAGTDVRQLRGLRVGETVTVSSRITAVDRKSGRSGTFDLLTVEHGITAADGEPVGTLVDTLMCPRGGAR</sequence>